<organism evidence="2 3">
    <name type="scientific">Solanum verrucosum</name>
    <dbReference type="NCBI Taxonomy" id="315347"/>
    <lineage>
        <taxon>Eukaryota</taxon>
        <taxon>Viridiplantae</taxon>
        <taxon>Streptophyta</taxon>
        <taxon>Embryophyta</taxon>
        <taxon>Tracheophyta</taxon>
        <taxon>Spermatophyta</taxon>
        <taxon>Magnoliopsida</taxon>
        <taxon>eudicotyledons</taxon>
        <taxon>Gunneridae</taxon>
        <taxon>Pentapetalae</taxon>
        <taxon>asterids</taxon>
        <taxon>lamiids</taxon>
        <taxon>Solanales</taxon>
        <taxon>Solanaceae</taxon>
        <taxon>Solanoideae</taxon>
        <taxon>Solaneae</taxon>
        <taxon>Solanum</taxon>
    </lineage>
</organism>
<evidence type="ECO:0000313" key="3">
    <source>
        <dbReference type="Proteomes" id="UP001234989"/>
    </source>
</evidence>
<keyword evidence="3" id="KW-1185">Reference proteome</keyword>
<evidence type="ECO:0000313" key="2">
    <source>
        <dbReference type="EMBL" id="WMV58280.1"/>
    </source>
</evidence>
<sequence>MCTWESRYNFVITTTFERSASARLFRWLKKVWDIDQRPDWMLPHTFDELRLYWNTDKFKAMSVQSKKARGNHKGGSLHTGGMTAPPSLEEGQYTTRSPRFNGQYYGCWKTRTYDYIMAEDNELWDVVLNGPYVPTKVVKERDLTRVVPKCSREYDEAD</sequence>
<feature type="region of interest" description="Disordered" evidence="1">
    <location>
        <begin position="68"/>
        <end position="92"/>
    </location>
</feature>
<dbReference type="AlphaFoldDB" id="A0AAF1A2M9"/>
<accession>A0AAF1A2M9</accession>
<evidence type="ECO:0000256" key="1">
    <source>
        <dbReference type="SAM" id="MobiDB-lite"/>
    </source>
</evidence>
<name>A0AAF1A2M9_SOLVR</name>
<protein>
    <submittedName>
        <fullName evidence="2">Uncharacterized protein</fullName>
    </submittedName>
</protein>
<dbReference type="EMBL" id="CP133623">
    <property type="protein sequence ID" value="WMV58280.1"/>
    <property type="molecule type" value="Genomic_DNA"/>
</dbReference>
<dbReference type="Proteomes" id="UP001234989">
    <property type="component" value="Chromosome 12"/>
</dbReference>
<reference evidence="2" key="1">
    <citation type="submission" date="2023-08" db="EMBL/GenBank/DDBJ databases">
        <title>A de novo genome assembly of Solanum verrucosum Schlechtendal, a Mexican diploid species geographically isolated from the other diploid A-genome species in potato relatives.</title>
        <authorList>
            <person name="Hosaka K."/>
        </authorList>
    </citation>
    <scope>NUCLEOTIDE SEQUENCE</scope>
    <source>
        <tissue evidence="2">Young leaves</tissue>
    </source>
</reference>
<proteinExistence type="predicted"/>
<gene>
    <name evidence="2" type="ORF">MTR67_051665</name>
</gene>